<dbReference type="InterPro" id="IPR023485">
    <property type="entry name" value="Ptyr_pPase"/>
</dbReference>
<dbReference type="OrthoDB" id="9784339at2"/>
<protein>
    <submittedName>
        <fullName evidence="6">Protein-arginine-phosphatase</fullName>
        <ecNumber evidence="6">3.9.1.2</ecNumber>
    </submittedName>
</protein>
<feature type="active site" description="Nucleophile" evidence="4">
    <location>
        <position position="7"/>
    </location>
</feature>
<name>A0A4Y7RY05_9FIRM</name>
<organism evidence="6 7">
    <name type="scientific">Pelotomaculum propionicicum</name>
    <dbReference type="NCBI Taxonomy" id="258475"/>
    <lineage>
        <taxon>Bacteria</taxon>
        <taxon>Bacillati</taxon>
        <taxon>Bacillota</taxon>
        <taxon>Clostridia</taxon>
        <taxon>Eubacteriales</taxon>
        <taxon>Desulfotomaculaceae</taxon>
        <taxon>Pelotomaculum</taxon>
    </lineage>
</organism>
<keyword evidence="3" id="KW-0904">Protein phosphatase</keyword>
<dbReference type="SUPFAM" id="SSF52788">
    <property type="entry name" value="Phosphotyrosine protein phosphatases I"/>
    <property type="match status" value="1"/>
</dbReference>
<evidence type="ECO:0000313" key="7">
    <source>
        <dbReference type="Proteomes" id="UP000297597"/>
    </source>
</evidence>
<dbReference type="PANTHER" id="PTHR11717">
    <property type="entry name" value="LOW MOLECULAR WEIGHT PROTEIN TYROSINE PHOSPHATASE"/>
    <property type="match status" value="1"/>
</dbReference>
<dbReference type="Gene3D" id="3.40.50.2300">
    <property type="match status" value="1"/>
</dbReference>
<keyword evidence="7" id="KW-1185">Reference proteome</keyword>
<dbReference type="GO" id="GO:0098627">
    <property type="term" value="F:protein arginine phosphatase activity"/>
    <property type="evidence" value="ECO:0007669"/>
    <property type="project" value="UniProtKB-EC"/>
</dbReference>
<dbReference type="Pfam" id="PF01451">
    <property type="entry name" value="LMWPc"/>
    <property type="match status" value="1"/>
</dbReference>
<dbReference type="EC" id="3.9.1.2" evidence="6"/>
<sequence>MKILFVCTGNTCRSSMAEALAKKLLRDRAGNNSNVQFFSAGIAAFPEEPASREAVRAMSEMGINLKHHRATKLSQCQSLEADLILTMTRGHLEHVKNIFPQFAAKVFTLAEYAGSTGDVPDPIGQPLAGYRRCARRLEELITGVLDRLLQKTNEKD</sequence>
<accession>A0A4Y7RY05</accession>
<evidence type="ECO:0000256" key="3">
    <source>
        <dbReference type="ARBA" id="ARBA00022912"/>
    </source>
</evidence>
<reference evidence="6 7" key="1">
    <citation type="journal article" date="2018" name="Environ. Microbiol.">
        <title>Novel energy conservation strategies and behaviour of Pelotomaculum schinkii driving syntrophic propionate catabolism.</title>
        <authorList>
            <person name="Hidalgo-Ahumada C.A.P."/>
            <person name="Nobu M.K."/>
            <person name="Narihiro T."/>
            <person name="Tamaki H."/>
            <person name="Liu W.T."/>
            <person name="Kamagata Y."/>
            <person name="Stams A.J.M."/>
            <person name="Imachi H."/>
            <person name="Sousa D.Z."/>
        </authorList>
    </citation>
    <scope>NUCLEOTIDE SEQUENCE [LARGE SCALE GENOMIC DNA]</scope>
    <source>
        <strain evidence="6 7">MGP</strain>
    </source>
</reference>
<proteinExistence type="inferred from homology"/>
<keyword evidence="2 6" id="KW-0378">Hydrolase</keyword>
<evidence type="ECO:0000259" key="5">
    <source>
        <dbReference type="SMART" id="SM00226"/>
    </source>
</evidence>
<dbReference type="AlphaFoldDB" id="A0A4Y7RY05"/>
<comment type="similarity">
    <text evidence="1">Belongs to the low molecular weight phosphotyrosine protein phosphatase family.</text>
</comment>
<feature type="active site" description="Proton donor" evidence="4">
    <location>
        <position position="121"/>
    </location>
</feature>
<comment type="caution">
    <text evidence="6">The sequence shown here is derived from an EMBL/GenBank/DDBJ whole genome shotgun (WGS) entry which is preliminary data.</text>
</comment>
<dbReference type="SMART" id="SM00226">
    <property type="entry name" value="LMWPc"/>
    <property type="match status" value="1"/>
</dbReference>
<evidence type="ECO:0000256" key="2">
    <source>
        <dbReference type="ARBA" id="ARBA00022801"/>
    </source>
</evidence>
<dbReference type="Proteomes" id="UP000297597">
    <property type="component" value="Unassembled WGS sequence"/>
</dbReference>
<evidence type="ECO:0000256" key="1">
    <source>
        <dbReference type="ARBA" id="ARBA00011063"/>
    </source>
</evidence>
<feature type="domain" description="Phosphotyrosine protein phosphatase I" evidence="5">
    <location>
        <begin position="1"/>
        <end position="147"/>
    </location>
</feature>
<gene>
    <name evidence="6" type="primary">ywlE</name>
    <name evidence="6" type="ORF">Pmgp_00040</name>
</gene>
<dbReference type="RefSeq" id="WP_134211956.1">
    <property type="nucleotide sequence ID" value="NZ_QFFZ01000001.1"/>
</dbReference>
<dbReference type="PANTHER" id="PTHR11717:SF31">
    <property type="entry name" value="LOW MOLECULAR WEIGHT PROTEIN-TYROSINE-PHOSPHATASE ETP-RELATED"/>
    <property type="match status" value="1"/>
</dbReference>
<evidence type="ECO:0000256" key="4">
    <source>
        <dbReference type="PIRSR" id="PIRSR617867-1"/>
    </source>
</evidence>
<dbReference type="InterPro" id="IPR050438">
    <property type="entry name" value="LMW_PTPase"/>
</dbReference>
<evidence type="ECO:0000313" key="6">
    <source>
        <dbReference type="EMBL" id="TEB13640.1"/>
    </source>
</evidence>
<feature type="active site" description="Nucleophile" evidence="4">
    <location>
        <position position="13"/>
    </location>
</feature>
<dbReference type="InterPro" id="IPR017867">
    <property type="entry name" value="Tyr_phospatase_low_mol_wt"/>
</dbReference>
<dbReference type="CDD" id="cd16344">
    <property type="entry name" value="LMWPAP"/>
    <property type="match status" value="1"/>
</dbReference>
<dbReference type="PRINTS" id="PR00719">
    <property type="entry name" value="LMWPTPASE"/>
</dbReference>
<dbReference type="GO" id="GO:0004725">
    <property type="term" value="F:protein tyrosine phosphatase activity"/>
    <property type="evidence" value="ECO:0007669"/>
    <property type="project" value="InterPro"/>
</dbReference>
<dbReference type="EMBL" id="QFFZ01000001">
    <property type="protein sequence ID" value="TEB13640.1"/>
    <property type="molecule type" value="Genomic_DNA"/>
</dbReference>
<dbReference type="InterPro" id="IPR036196">
    <property type="entry name" value="Ptyr_pPase_sf"/>
</dbReference>